<name>A0A6J5RB51_9CAUD</name>
<dbReference type="EMBL" id="LR797445">
    <property type="protein sequence ID" value="CAB4216981.1"/>
    <property type="molecule type" value="Genomic_DNA"/>
</dbReference>
<sequence>MRGNPATRRPMPLELKGIRFLAERIGMGGWFGVYAFGNNAEGLEVKSSAHKNL</sequence>
<dbReference type="EMBL" id="LR796462">
    <property type="protein sequence ID" value="CAB4146281.1"/>
    <property type="molecule type" value="Genomic_DNA"/>
</dbReference>
<reference evidence="2" key="1">
    <citation type="submission" date="2020-05" db="EMBL/GenBank/DDBJ databases">
        <authorList>
            <person name="Chiriac C."/>
            <person name="Salcher M."/>
            <person name="Ghai R."/>
            <person name="Kavagutti S V."/>
        </authorList>
    </citation>
    <scope>NUCLEOTIDE SEQUENCE</scope>
</reference>
<protein>
    <submittedName>
        <fullName evidence="2">Uncharacterized protein</fullName>
    </submittedName>
</protein>
<evidence type="ECO:0000313" key="4">
    <source>
        <dbReference type="EMBL" id="CAB4216981.1"/>
    </source>
</evidence>
<evidence type="ECO:0000313" key="3">
    <source>
        <dbReference type="EMBL" id="CAB4197973.1"/>
    </source>
</evidence>
<accession>A0A6J5RB51</accession>
<dbReference type="EMBL" id="LR797255">
    <property type="protein sequence ID" value="CAB4197973.1"/>
    <property type="molecule type" value="Genomic_DNA"/>
</dbReference>
<evidence type="ECO:0000313" key="2">
    <source>
        <dbReference type="EMBL" id="CAB4190948.1"/>
    </source>
</evidence>
<gene>
    <name evidence="2" type="ORF">UFOVP1225_2</name>
    <name evidence="3" type="ORF">UFOVP1319_44</name>
    <name evidence="4" type="ORF">UFOVP1591_2</name>
    <name evidence="1" type="ORF">UFOVP478_27</name>
</gene>
<proteinExistence type="predicted"/>
<organism evidence="2">
    <name type="scientific">uncultured Caudovirales phage</name>
    <dbReference type="NCBI Taxonomy" id="2100421"/>
    <lineage>
        <taxon>Viruses</taxon>
        <taxon>Duplodnaviria</taxon>
        <taxon>Heunggongvirae</taxon>
        <taxon>Uroviricota</taxon>
        <taxon>Caudoviricetes</taxon>
        <taxon>Peduoviridae</taxon>
        <taxon>Maltschvirus</taxon>
        <taxon>Maltschvirus maltsch</taxon>
    </lineage>
</organism>
<evidence type="ECO:0000313" key="1">
    <source>
        <dbReference type="EMBL" id="CAB4146281.1"/>
    </source>
</evidence>
<dbReference type="EMBL" id="LR797173">
    <property type="protein sequence ID" value="CAB4190948.1"/>
    <property type="molecule type" value="Genomic_DNA"/>
</dbReference>